<gene>
    <name evidence="2" type="ORF">FE257_010115</name>
</gene>
<dbReference type="Proteomes" id="UP001194746">
    <property type="component" value="Unassembled WGS sequence"/>
</dbReference>
<dbReference type="Gene3D" id="2.60.20.10">
    <property type="entry name" value="Crystallins"/>
    <property type="match status" value="1"/>
</dbReference>
<protein>
    <submittedName>
        <fullName evidence="2">Uncharacterized protein</fullName>
    </submittedName>
</protein>
<evidence type="ECO:0000313" key="3">
    <source>
        <dbReference type="Proteomes" id="UP001194746"/>
    </source>
</evidence>
<comment type="caution">
    <text evidence="2">The sequence shown here is derived from an EMBL/GenBank/DDBJ whole genome shotgun (WGS) entry which is preliminary data.</text>
</comment>
<sequence>MTLKLPISILTTILLAPSALAWRVRLYKDANYEGTQATWSGPGGAGTACFGNVNPINNEISSLKFYAFNTERTSQCCITFYDSPSCQTKSGDWSPIAWCNDVSIANWKGTQYQDDISSFRTDCYSV</sequence>
<organism evidence="2 3">
    <name type="scientific">Aspergillus nanangensis</name>
    <dbReference type="NCBI Taxonomy" id="2582783"/>
    <lineage>
        <taxon>Eukaryota</taxon>
        <taxon>Fungi</taxon>
        <taxon>Dikarya</taxon>
        <taxon>Ascomycota</taxon>
        <taxon>Pezizomycotina</taxon>
        <taxon>Eurotiomycetes</taxon>
        <taxon>Eurotiomycetidae</taxon>
        <taxon>Eurotiales</taxon>
        <taxon>Aspergillaceae</taxon>
        <taxon>Aspergillus</taxon>
        <taxon>Aspergillus subgen. Circumdati</taxon>
    </lineage>
</organism>
<keyword evidence="1" id="KW-0732">Signal</keyword>
<feature type="chain" id="PRO_5042059864" evidence="1">
    <location>
        <begin position="22"/>
        <end position="126"/>
    </location>
</feature>
<feature type="signal peptide" evidence="1">
    <location>
        <begin position="1"/>
        <end position="21"/>
    </location>
</feature>
<keyword evidence="3" id="KW-1185">Reference proteome</keyword>
<reference evidence="2" key="1">
    <citation type="journal article" date="2019" name="Beilstein J. Org. Chem.">
        <title>Nanangenines: drimane sesquiterpenoids as the dominant metabolite cohort of a novel Australian fungus, Aspergillus nanangensis.</title>
        <authorList>
            <person name="Lacey H.J."/>
            <person name="Gilchrist C.L.M."/>
            <person name="Crombie A."/>
            <person name="Kalaitzis J.A."/>
            <person name="Vuong D."/>
            <person name="Rutledge P.J."/>
            <person name="Turner P."/>
            <person name="Pitt J.I."/>
            <person name="Lacey E."/>
            <person name="Chooi Y.H."/>
            <person name="Piggott A.M."/>
        </authorList>
    </citation>
    <scope>NUCLEOTIDE SEQUENCE</scope>
    <source>
        <strain evidence="2">MST-FP2251</strain>
    </source>
</reference>
<dbReference type="EMBL" id="VCAU01000060">
    <property type="protein sequence ID" value="KAF9887537.1"/>
    <property type="molecule type" value="Genomic_DNA"/>
</dbReference>
<proteinExistence type="predicted"/>
<dbReference type="AlphaFoldDB" id="A0AAD4CL04"/>
<accession>A0AAD4CL04</accession>
<name>A0AAD4CL04_ASPNN</name>
<evidence type="ECO:0000256" key="1">
    <source>
        <dbReference type="SAM" id="SignalP"/>
    </source>
</evidence>
<reference evidence="2" key="2">
    <citation type="submission" date="2020-02" db="EMBL/GenBank/DDBJ databases">
        <authorList>
            <person name="Gilchrist C.L.M."/>
            <person name="Chooi Y.-H."/>
        </authorList>
    </citation>
    <scope>NUCLEOTIDE SEQUENCE</scope>
    <source>
        <strain evidence="2">MST-FP2251</strain>
    </source>
</reference>
<evidence type="ECO:0000313" key="2">
    <source>
        <dbReference type="EMBL" id="KAF9887537.1"/>
    </source>
</evidence>